<dbReference type="InterPro" id="IPR025374">
    <property type="entry name" value="DUF4364"/>
</dbReference>
<sequence length="159" mass="17665">MAEDNKQDKPKTNNPALAYENIAFDSRKFLAADTAAAVDKQHKPEQEADVNATASLSAEDKSEFYLADKKLIILRILQDLPNLDNSELCNLCLSSIYLDYFTYADCLAELCNSGLIAKNAGKYRLTNAGQNVLRSLYATLPKTARSTLEEIIRNAKLSR</sequence>
<evidence type="ECO:0000313" key="2">
    <source>
        <dbReference type="Proteomes" id="UP001220478"/>
    </source>
</evidence>
<protein>
    <submittedName>
        <fullName evidence="1">DUF4364 family protein</fullName>
    </submittedName>
</protein>
<name>A0ABY8C969_9FIRM</name>
<keyword evidence="2" id="KW-1185">Reference proteome</keyword>
<dbReference type="Gene3D" id="1.10.10.10">
    <property type="entry name" value="Winged helix-like DNA-binding domain superfamily/Winged helix DNA-binding domain"/>
    <property type="match status" value="1"/>
</dbReference>
<accession>A0ABY8C969</accession>
<dbReference type="EMBL" id="CP118868">
    <property type="protein sequence ID" value="WEG35640.1"/>
    <property type="molecule type" value="Genomic_DNA"/>
</dbReference>
<dbReference type="Pfam" id="PF14277">
    <property type="entry name" value="DUF4364"/>
    <property type="match status" value="1"/>
</dbReference>
<dbReference type="InterPro" id="IPR036388">
    <property type="entry name" value="WH-like_DNA-bd_sf"/>
</dbReference>
<dbReference type="RefSeq" id="WP_315571774.1">
    <property type="nucleotide sequence ID" value="NZ_CP118868.1"/>
</dbReference>
<reference evidence="1 2" key="1">
    <citation type="submission" date="2023-02" db="EMBL/GenBank/DDBJ databases">
        <title>Novel Oscillospiraceae bacterial genomes.</title>
        <authorList>
            <person name="Srinivasan S."/>
            <person name="Austin M.N."/>
            <person name="Fiedler T.L."/>
            <person name="Strenk S.M."/>
            <person name="Agnew K.J."/>
            <person name="Nagana Gowda G.A."/>
            <person name="Raftery D."/>
            <person name="Beamer M.A."/>
            <person name="Achilles S.L."/>
            <person name="Wiesenfeld H.C."/>
            <person name="Fredricks D.N."/>
            <person name="Hillier S.L."/>
        </authorList>
    </citation>
    <scope>NUCLEOTIDE SEQUENCE [LARGE SCALE GENOMIC DNA]</scope>
    <source>
        <strain evidence="1 2">CHIC02 1186E3-8</strain>
    </source>
</reference>
<gene>
    <name evidence="1" type="ORF">PYS61_00315</name>
</gene>
<organism evidence="1 2">
    <name type="scientific">Amygdalobacter indicium</name>
    <dbReference type="NCBI Taxonomy" id="3029272"/>
    <lineage>
        <taxon>Bacteria</taxon>
        <taxon>Bacillati</taxon>
        <taxon>Bacillota</taxon>
        <taxon>Clostridia</taxon>
        <taxon>Eubacteriales</taxon>
        <taxon>Oscillospiraceae</taxon>
        <taxon>Amygdalobacter</taxon>
    </lineage>
</organism>
<evidence type="ECO:0000313" key="1">
    <source>
        <dbReference type="EMBL" id="WEG35640.1"/>
    </source>
</evidence>
<dbReference type="Proteomes" id="UP001220478">
    <property type="component" value="Chromosome"/>
</dbReference>
<proteinExistence type="predicted"/>